<evidence type="ECO:0000259" key="3">
    <source>
        <dbReference type="Pfam" id="PF17678"/>
    </source>
</evidence>
<reference evidence="4 5" key="1">
    <citation type="submission" date="2019-03" db="EMBL/GenBank/DDBJ databases">
        <authorList>
            <person name="Dong K."/>
        </authorList>
    </citation>
    <scope>NUCLEOTIDE SEQUENCE [LARGE SCALE GENOMIC DNA]</scope>
    <source>
        <strain evidence="5">dk512</strain>
    </source>
</reference>
<feature type="domain" description="Glycosyl hydrolase family 92 N-terminal" evidence="3">
    <location>
        <begin position="167"/>
        <end position="314"/>
    </location>
</feature>
<feature type="region of interest" description="Disordered" evidence="1">
    <location>
        <begin position="165"/>
        <end position="184"/>
    </location>
</feature>
<dbReference type="RefSeq" id="WP_135067471.1">
    <property type="nucleotide sequence ID" value="NZ_CP038266.1"/>
</dbReference>
<dbReference type="Gene3D" id="1.20.1610.10">
    <property type="entry name" value="alpha-1,2-mannosidases domains"/>
    <property type="match status" value="1"/>
</dbReference>
<dbReference type="Gene3D" id="2.70.98.10">
    <property type="match status" value="1"/>
</dbReference>
<dbReference type="InterPro" id="IPR008928">
    <property type="entry name" value="6-hairpin_glycosidase_sf"/>
</dbReference>
<dbReference type="GO" id="GO:0016787">
    <property type="term" value="F:hydrolase activity"/>
    <property type="evidence" value="ECO:0007669"/>
    <property type="project" value="UniProtKB-KW"/>
</dbReference>
<dbReference type="SUPFAM" id="SSF48208">
    <property type="entry name" value="Six-hairpin glycosidases"/>
    <property type="match status" value="1"/>
</dbReference>
<dbReference type="Proteomes" id="UP000295748">
    <property type="component" value="Chromosome"/>
</dbReference>
<evidence type="ECO:0000259" key="2">
    <source>
        <dbReference type="Pfam" id="PF07971"/>
    </source>
</evidence>
<keyword evidence="4" id="KW-0378">Hydrolase</keyword>
<gene>
    <name evidence="4" type="ORF">E4K62_11225</name>
</gene>
<dbReference type="InterPro" id="IPR012939">
    <property type="entry name" value="Glyco_hydro_92"/>
</dbReference>
<keyword evidence="5" id="KW-1185">Reference proteome</keyword>
<dbReference type="Gene3D" id="3.30.2080.10">
    <property type="entry name" value="GH92 mannosidase domain"/>
    <property type="match status" value="1"/>
</dbReference>
<dbReference type="NCBIfam" id="TIGR01180">
    <property type="entry name" value="aman2_put"/>
    <property type="match status" value="1"/>
</dbReference>
<dbReference type="PANTHER" id="PTHR12143">
    <property type="entry name" value="PEPTIDE N-GLYCANASE PNGASE -RELATED"/>
    <property type="match status" value="1"/>
</dbReference>
<name>A0ABX5SVP1_9MICO</name>
<evidence type="ECO:0000313" key="5">
    <source>
        <dbReference type="Proteomes" id="UP000295748"/>
    </source>
</evidence>
<protein>
    <submittedName>
        <fullName evidence="4">Glycoside hydrolase family 92 protein</fullName>
    </submittedName>
</protein>
<dbReference type="InterPro" id="IPR050883">
    <property type="entry name" value="PNGase"/>
</dbReference>
<sequence length="1034" mass="112121">MTGTDPGPTSLTGRARAGYSARRPLLLDAEAGAVTVIAATELVGQQVQPDTELVWIVLPVAGDAPHDRWQATAVSVDVEFTDGAQLSRMGAVDQYGDGITAHAQGAARKLWPDQWNLRRVSLEPAVGRVIRRVTASLGTGAGASVRAYLDEVGLVPVREPVDDLDTVDTRRGSHSTPTFSRGNTAPLVGLPHGGVFAVPMTDASASDWPYSWAAHNRAHDGRPAVQAFATSHIASPWMGDHGVFQLMPSPLREPALDRTQRALGFEHRDEKARPHLYEVALDGGIIAEIVPDQFAIAARFSFDGGEGSIIVDHLGDATLLSQSSTADGHELDVHLHPFAAKPAYFVHCAFSHVHSSDVRQHGDTVRGHLRLADGAQVVEAVVGLSTVSPAQARENARPSVRFADRKHAAREEWSRIMRLLDVDARSEQQRASLYGGLYRAFLYPNWYSEPVSDGGFAFGSPSHRGRIEHGALAVNNGFWDTYRTAWPLVALLHPGASVALANGFVNHARVAGWTPRWSAPAAEDCMTGTTFDLVFADLAAKDLPGLDLAGGYAAAVKGATVPATDPAVGRKGLRESRYLGWTPTSTHEGLSWSLDNALNDWGIAVLADRLHGAEHSPPRREELAVEREYFARRSLGYQRVFDRERGFFIGRDINGGWRTPFDALEWGIDYTETHAWGTAFTAPHDGAGLVELHGGEGAFGARLDELREIPEPASETNVGHYGRVIHEMLEARDTRMGLLAMSNQPAHHIPFMYMFAGRHDDAHRLVKECLDRLFVGSDFGQGYPGDEDNGEMSAWYLFASLGLYPLVPATGTYVLVPPSVRRAVLRPFGGNEVEIRIVRGDPDDSFISSVRVDGREWHDISIGHDVLQRGCRIDFELSSIPTGWARHSRPISSRTLHGFSQPVQDLAHPARADGTSAGLEALVDDRAAIPVAVAPGDALTIRFAEAAPVSMVTVTADGPGAIDFDVDLLDEHGLVVASRPYRHVAFTWAEQLRPLSAPRVDGPPPCGARFVFRGTGTVRQVEVILADSGATDRR</sequence>
<dbReference type="PANTHER" id="PTHR12143:SF43">
    <property type="entry name" value="PUTATIVE-RELATED"/>
    <property type="match status" value="1"/>
</dbReference>
<evidence type="ECO:0000313" key="4">
    <source>
        <dbReference type="EMBL" id="QBR89203.1"/>
    </source>
</evidence>
<feature type="domain" description="Glycosyl hydrolase family 92" evidence="2">
    <location>
        <begin position="392"/>
        <end position="878"/>
    </location>
</feature>
<dbReference type="Pfam" id="PF17678">
    <property type="entry name" value="Glyco_hydro_92N"/>
    <property type="match status" value="1"/>
</dbReference>
<dbReference type="Pfam" id="PF07971">
    <property type="entry name" value="Glyco_hydro_92"/>
    <property type="match status" value="1"/>
</dbReference>
<proteinExistence type="predicted"/>
<dbReference type="InterPro" id="IPR014718">
    <property type="entry name" value="GH-type_carb-bd"/>
</dbReference>
<dbReference type="InterPro" id="IPR005887">
    <property type="entry name" value="GH92_a_mannosidase_put"/>
</dbReference>
<accession>A0ABX5SVP1</accession>
<dbReference type="InterPro" id="IPR041371">
    <property type="entry name" value="GH92_N"/>
</dbReference>
<feature type="compositionally biased region" description="Polar residues" evidence="1">
    <location>
        <begin position="174"/>
        <end position="183"/>
    </location>
</feature>
<evidence type="ECO:0000256" key="1">
    <source>
        <dbReference type="SAM" id="MobiDB-lite"/>
    </source>
</evidence>
<dbReference type="EMBL" id="CP038266">
    <property type="protein sequence ID" value="QBR89203.1"/>
    <property type="molecule type" value="Genomic_DNA"/>
</dbReference>
<organism evidence="4 5">
    <name type="scientific">Microbacterium wangchenii</name>
    <dbReference type="NCBI Taxonomy" id="2541726"/>
    <lineage>
        <taxon>Bacteria</taxon>
        <taxon>Bacillati</taxon>
        <taxon>Actinomycetota</taxon>
        <taxon>Actinomycetes</taxon>
        <taxon>Micrococcales</taxon>
        <taxon>Microbacteriaceae</taxon>
        <taxon>Microbacterium</taxon>
    </lineage>
</organism>
<dbReference type="Gene3D" id="1.20.1050.60">
    <property type="entry name" value="alpha-1,2-mannosidase"/>
    <property type="match status" value="1"/>
</dbReference>